<gene>
    <name evidence="3" type="ORF">CPB84DRAFT_1834857</name>
</gene>
<dbReference type="SUPFAM" id="SSF52317">
    <property type="entry name" value="Class I glutamine amidotransferase-like"/>
    <property type="match status" value="1"/>
</dbReference>
<name>A0A9P5TQH1_GYMJU</name>
<organism evidence="3 4">
    <name type="scientific">Gymnopilus junonius</name>
    <name type="common">Spectacular rustgill mushroom</name>
    <name type="synonym">Gymnopilus spectabilis subsp. junonius</name>
    <dbReference type="NCBI Taxonomy" id="109634"/>
    <lineage>
        <taxon>Eukaryota</taxon>
        <taxon>Fungi</taxon>
        <taxon>Dikarya</taxon>
        <taxon>Basidiomycota</taxon>
        <taxon>Agaricomycotina</taxon>
        <taxon>Agaricomycetes</taxon>
        <taxon>Agaricomycetidae</taxon>
        <taxon>Agaricales</taxon>
        <taxon>Agaricineae</taxon>
        <taxon>Hymenogastraceae</taxon>
        <taxon>Gymnopilus</taxon>
    </lineage>
</organism>
<comment type="caution">
    <text evidence="3">The sequence shown here is derived from an EMBL/GenBank/DDBJ whole genome shotgun (WGS) entry which is preliminary data.</text>
</comment>
<keyword evidence="4" id="KW-1185">Reference proteome</keyword>
<accession>A0A9P5TQH1</accession>
<dbReference type="Gene3D" id="3.40.50.880">
    <property type="match status" value="1"/>
</dbReference>
<evidence type="ECO:0000313" key="3">
    <source>
        <dbReference type="EMBL" id="KAF8907327.1"/>
    </source>
</evidence>
<keyword evidence="1" id="KW-0732">Signal</keyword>
<dbReference type="PANTHER" id="PTHR40469:SF2">
    <property type="entry name" value="GALACTOSE-BINDING DOMAIN-LIKE SUPERFAMILY PROTEIN"/>
    <property type="match status" value="1"/>
</dbReference>
<proteinExistence type="predicted"/>
<evidence type="ECO:0000256" key="1">
    <source>
        <dbReference type="SAM" id="SignalP"/>
    </source>
</evidence>
<feature type="signal peptide" evidence="1">
    <location>
        <begin position="1"/>
        <end position="23"/>
    </location>
</feature>
<protein>
    <submittedName>
        <fullName evidence="3">Trehalose utilization-domain-containing protein</fullName>
    </submittedName>
</protein>
<feature type="domain" description="ThuA-like" evidence="2">
    <location>
        <begin position="27"/>
        <end position="252"/>
    </location>
</feature>
<dbReference type="PANTHER" id="PTHR40469">
    <property type="entry name" value="SECRETED GLYCOSYL HYDROLASE"/>
    <property type="match status" value="1"/>
</dbReference>
<evidence type="ECO:0000313" key="4">
    <source>
        <dbReference type="Proteomes" id="UP000724874"/>
    </source>
</evidence>
<dbReference type="AlphaFoldDB" id="A0A9P5TQH1"/>
<dbReference type="InterPro" id="IPR029010">
    <property type="entry name" value="ThuA-like"/>
</dbReference>
<dbReference type="Pfam" id="PF06283">
    <property type="entry name" value="ThuA"/>
    <property type="match status" value="1"/>
</dbReference>
<reference evidence="3" key="1">
    <citation type="submission" date="2020-11" db="EMBL/GenBank/DDBJ databases">
        <authorList>
            <consortium name="DOE Joint Genome Institute"/>
            <person name="Ahrendt S."/>
            <person name="Riley R."/>
            <person name="Andreopoulos W."/>
            <person name="LaButti K."/>
            <person name="Pangilinan J."/>
            <person name="Ruiz-duenas F.J."/>
            <person name="Barrasa J.M."/>
            <person name="Sanchez-Garcia M."/>
            <person name="Camarero S."/>
            <person name="Miyauchi S."/>
            <person name="Serrano A."/>
            <person name="Linde D."/>
            <person name="Babiker R."/>
            <person name="Drula E."/>
            <person name="Ayuso-Fernandez I."/>
            <person name="Pacheco R."/>
            <person name="Padilla G."/>
            <person name="Ferreira P."/>
            <person name="Barriuso J."/>
            <person name="Kellner H."/>
            <person name="Castanera R."/>
            <person name="Alfaro M."/>
            <person name="Ramirez L."/>
            <person name="Pisabarro A.G."/>
            <person name="Kuo A."/>
            <person name="Tritt A."/>
            <person name="Lipzen A."/>
            <person name="He G."/>
            <person name="Yan M."/>
            <person name="Ng V."/>
            <person name="Cullen D."/>
            <person name="Martin F."/>
            <person name="Rosso M.-N."/>
            <person name="Henrissat B."/>
            <person name="Hibbett D."/>
            <person name="Martinez A.T."/>
            <person name="Grigoriev I.V."/>
        </authorList>
    </citation>
    <scope>NUCLEOTIDE SEQUENCE</scope>
    <source>
        <strain evidence="3">AH 44721</strain>
    </source>
</reference>
<dbReference type="Proteomes" id="UP000724874">
    <property type="component" value="Unassembled WGS sequence"/>
</dbReference>
<sequence>MTGIYLLCLQLWLVFEQFQAVQATQARILIYSRTLGFRHDSIPVAINALKTKQDSINVAFTSTEDPSQFTDSILSSYDALVFLSTTGEVLDSDGVASFQKYLNLGGNFLAIHSASDTLRNTTCYTKELGAVFDYHPALQNFTVDVVGPSHPSTSMLPAQWNVQDEAYNFESNPRALGAIVVLSANESSYVDTGVRRFDQGTPHPTAWYQERGAGVQQGGAAGRSFYSSLGHLNETWQDELFMSHILGGISWVLQSNTTRAFNSSALVGNQANNINITATSTATSKQPTKSTESQASSSLGIATSPSKLTVVVGTLVVAALSQFFIKLLT</sequence>
<feature type="chain" id="PRO_5040267443" evidence="1">
    <location>
        <begin position="24"/>
        <end position="329"/>
    </location>
</feature>
<evidence type="ECO:0000259" key="2">
    <source>
        <dbReference type="Pfam" id="PF06283"/>
    </source>
</evidence>
<dbReference type="EMBL" id="JADNYJ010000015">
    <property type="protein sequence ID" value="KAF8907327.1"/>
    <property type="molecule type" value="Genomic_DNA"/>
</dbReference>
<dbReference type="InterPro" id="IPR029062">
    <property type="entry name" value="Class_I_gatase-like"/>
</dbReference>
<dbReference type="OrthoDB" id="3482285at2759"/>